<feature type="region of interest" description="Disordered" evidence="1">
    <location>
        <begin position="1"/>
        <end position="60"/>
    </location>
</feature>
<name>A0ABX3HMW0_9BACL</name>
<comment type="caution">
    <text evidence="2">The sequence shown here is derived from an EMBL/GenBank/DDBJ whole genome shotgun (WGS) entry which is preliminary data.</text>
</comment>
<gene>
    <name evidence="2" type="ORF">BSK51_15740</name>
</gene>
<accession>A0ABX3HMW0</accession>
<evidence type="ECO:0000313" key="3">
    <source>
        <dbReference type="Proteomes" id="UP000187313"/>
    </source>
</evidence>
<sequence length="74" mass="7934">MASREGGRTGISGQASVLDTQAGPDIPGTLTQEHPGQPDSWESLRPQRGQNSCYHNHPLELSDSDDANCKFLAV</sequence>
<proteinExistence type="predicted"/>
<evidence type="ECO:0000256" key="1">
    <source>
        <dbReference type="SAM" id="MobiDB-lite"/>
    </source>
</evidence>
<keyword evidence="3" id="KW-1185">Reference proteome</keyword>
<protein>
    <submittedName>
        <fullName evidence="2">Uncharacterized protein</fullName>
    </submittedName>
</protein>
<evidence type="ECO:0000313" key="2">
    <source>
        <dbReference type="EMBL" id="OMD51158.1"/>
    </source>
</evidence>
<dbReference type="EMBL" id="MPTD01000009">
    <property type="protein sequence ID" value="OMD51158.1"/>
    <property type="molecule type" value="Genomic_DNA"/>
</dbReference>
<organism evidence="2 3">
    <name type="scientific">Paenibacillus odorifer</name>
    <dbReference type="NCBI Taxonomy" id="189426"/>
    <lineage>
        <taxon>Bacteria</taxon>
        <taxon>Bacillati</taxon>
        <taxon>Bacillota</taxon>
        <taxon>Bacilli</taxon>
        <taxon>Bacillales</taxon>
        <taxon>Paenibacillaceae</taxon>
        <taxon>Paenibacillus</taxon>
    </lineage>
</organism>
<reference evidence="2 3" key="1">
    <citation type="submission" date="2016-10" db="EMBL/GenBank/DDBJ databases">
        <title>Paenibacillus species isolates.</title>
        <authorList>
            <person name="Beno S.M."/>
        </authorList>
    </citation>
    <scope>NUCLEOTIDE SEQUENCE [LARGE SCALE GENOMIC DNA]</scope>
    <source>
        <strain evidence="2 3">FSL R5-0923</strain>
    </source>
</reference>
<dbReference type="Proteomes" id="UP000187313">
    <property type="component" value="Unassembled WGS sequence"/>
</dbReference>